<reference evidence="3" key="1">
    <citation type="journal article" date="2017" name="Genome Biol.">
        <title>Comparative genomics reveals high biological diversity and specific adaptations in the industrially and medically important fungal genus Aspergillus.</title>
        <authorList>
            <person name="de Vries R.P."/>
            <person name="Riley R."/>
            <person name="Wiebenga A."/>
            <person name="Aguilar-Osorio G."/>
            <person name="Amillis S."/>
            <person name="Uchima C.A."/>
            <person name="Anderluh G."/>
            <person name="Asadollahi M."/>
            <person name="Askin M."/>
            <person name="Barry K."/>
            <person name="Battaglia E."/>
            <person name="Bayram O."/>
            <person name="Benocci T."/>
            <person name="Braus-Stromeyer S.A."/>
            <person name="Caldana C."/>
            <person name="Canovas D."/>
            <person name="Cerqueira G.C."/>
            <person name="Chen F."/>
            <person name="Chen W."/>
            <person name="Choi C."/>
            <person name="Clum A."/>
            <person name="Dos Santos R.A."/>
            <person name="Damasio A.R."/>
            <person name="Diallinas G."/>
            <person name="Emri T."/>
            <person name="Fekete E."/>
            <person name="Flipphi M."/>
            <person name="Freyberg S."/>
            <person name="Gallo A."/>
            <person name="Gournas C."/>
            <person name="Habgood R."/>
            <person name="Hainaut M."/>
            <person name="Harispe M.L."/>
            <person name="Henrissat B."/>
            <person name="Hilden K.S."/>
            <person name="Hope R."/>
            <person name="Hossain A."/>
            <person name="Karabika E."/>
            <person name="Karaffa L."/>
            <person name="Karanyi Z."/>
            <person name="Krasevec N."/>
            <person name="Kuo A."/>
            <person name="Kusch H."/>
            <person name="LaButti K."/>
            <person name="Lagendijk E.L."/>
            <person name="Lapidus A."/>
            <person name="Levasseur A."/>
            <person name="Lindquist E."/>
            <person name="Lipzen A."/>
            <person name="Logrieco A.F."/>
            <person name="MacCabe A."/>
            <person name="Maekelae M.R."/>
            <person name="Malavazi I."/>
            <person name="Melin P."/>
            <person name="Meyer V."/>
            <person name="Mielnichuk N."/>
            <person name="Miskei M."/>
            <person name="Molnar A.P."/>
            <person name="Mule G."/>
            <person name="Ngan C.Y."/>
            <person name="Orejas M."/>
            <person name="Orosz E."/>
            <person name="Ouedraogo J.P."/>
            <person name="Overkamp K.M."/>
            <person name="Park H.-S."/>
            <person name="Perrone G."/>
            <person name="Piumi F."/>
            <person name="Punt P.J."/>
            <person name="Ram A.F."/>
            <person name="Ramon A."/>
            <person name="Rauscher S."/>
            <person name="Record E."/>
            <person name="Riano-Pachon D.M."/>
            <person name="Robert V."/>
            <person name="Roehrig J."/>
            <person name="Ruller R."/>
            <person name="Salamov A."/>
            <person name="Salih N.S."/>
            <person name="Samson R.A."/>
            <person name="Sandor E."/>
            <person name="Sanguinetti M."/>
            <person name="Schuetze T."/>
            <person name="Sepcic K."/>
            <person name="Shelest E."/>
            <person name="Sherlock G."/>
            <person name="Sophianopoulou V."/>
            <person name="Squina F.M."/>
            <person name="Sun H."/>
            <person name="Susca A."/>
            <person name="Todd R.B."/>
            <person name="Tsang A."/>
            <person name="Unkles S.E."/>
            <person name="van de Wiele N."/>
            <person name="van Rossen-Uffink D."/>
            <person name="Oliveira J.V."/>
            <person name="Vesth T.C."/>
            <person name="Visser J."/>
            <person name="Yu J.-H."/>
            <person name="Zhou M."/>
            <person name="Andersen M.R."/>
            <person name="Archer D.B."/>
            <person name="Baker S.E."/>
            <person name="Benoit I."/>
            <person name="Brakhage A.A."/>
            <person name="Braus G.H."/>
            <person name="Fischer R."/>
            <person name="Frisvad J.C."/>
            <person name="Goldman G.H."/>
            <person name="Houbraken J."/>
            <person name="Oakley B."/>
            <person name="Pocsi I."/>
            <person name="Scazzocchio C."/>
            <person name="Seiboth B."/>
            <person name="vanKuyk P.A."/>
            <person name="Wortman J."/>
            <person name="Dyer P.S."/>
            <person name="Grigoriev I.V."/>
        </authorList>
    </citation>
    <scope>NUCLEOTIDE SEQUENCE [LARGE SCALE GENOMIC DNA]</scope>
    <source>
        <strain evidence="3">CBS 506.65</strain>
    </source>
</reference>
<dbReference type="AlphaFoldDB" id="A0A1L9SMJ0"/>
<dbReference type="Proteomes" id="UP000184188">
    <property type="component" value="Unassembled WGS sequence"/>
</dbReference>
<dbReference type="Pfam" id="PF13350">
    <property type="entry name" value="Y_phosphatase3"/>
    <property type="match status" value="1"/>
</dbReference>
<name>A0A1L9SMJ0_9EURO</name>
<dbReference type="PANTHER" id="PTHR31126:SF1">
    <property type="entry name" value="TYROSINE SPECIFIC PROTEIN PHOSPHATASES DOMAIN-CONTAINING PROTEIN"/>
    <property type="match status" value="1"/>
</dbReference>
<dbReference type="InterPro" id="IPR000387">
    <property type="entry name" value="Tyr_Pase_dom"/>
</dbReference>
<dbReference type="EMBL" id="KV878339">
    <property type="protein sequence ID" value="OJJ48326.1"/>
    <property type="molecule type" value="Genomic_DNA"/>
</dbReference>
<proteinExistence type="predicted"/>
<dbReference type="VEuPathDB" id="FungiDB:ASPZODRAFT_61689"/>
<dbReference type="OrthoDB" id="449382at2759"/>
<gene>
    <name evidence="2" type="ORF">ASPZODRAFT_61689</name>
</gene>
<dbReference type="PROSITE" id="PS00383">
    <property type="entry name" value="TYR_PHOSPHATASE_1"/>
    <property type="match status" value="1"/>
</dbReference>
<evidence type="ECO:0000259" key="1">
    <source>
        <dbReference type="PROSITE" id="PS50056"/>
    </source>
</evidence>
<dbReference type="PROSITE" id="PS50056">
    <property type="entry name" value="TYR_PHOSPHATASE_2"/>
    <property type="match status" value="1"/>
</dbReference>
<dbReference type="SUPFAM" id="SSF52799">
    <property type="entry name" value="(Phosphotyrosine protein) phosphatases II"/>
    <property type="match status" value="1"/>
</dbReference>
<keyword evidence="3" id="KW-1185">Reference proteome</keyword>
<protein>
    <recommendedName>
        <fullName evidence="1">Tyrosine specific protein phosphatases domain-containing protein</fullName>
    </recommendedName>
</protein>
<dbReference type="InterPro" id="IPR029021">
    <property type="entry name" value="Prot-tyrosine_phosphatase-like"/>
</dbReference>
<organism evidence="2 3">
    <name type="scientific">Penicilliopsis zonata CBS 506.65</name>
    <dbReference type="NCBI Taxonomy" id="1073090"/>
    <lineage>
        <taxon>Eukaryota</taxon>
        <taxon>Fungi</taxon>
        <taxon>Dikarya</taxon>
        <taxon>Ascomycota</taxon>
        <taxon>Pezizomycotina</taxon>
        <taxon>Eurotiomycetes</taxon>
        <taxon>Eurotiomycetidae</taxon>
        <taxon>Eurotiales</taxon>
        <taxon>Aspergillaceae</taxon>
        <taxon>Penicilliopsis</taxon>
    </lineage>
</organism>
<dbReference type="PANTHER" id="PTHR31126">
    <property type="entry name" value="TYROSINE-PROTEIN PHOSPHATASE"/>
    <property type="match status" value="1"/>
</dbReference>
<dbReference type="RefSeq" id="XP_022582836.1">
    <property type="nucleotide sequence ID" value="XM_022729003.1"/>
</dbReference>
<evidence type="ECO:0000313" key="3">
    <source>
        <dbReference type="Proteomes" id="UP000184188"/>
    </source>
</evidence>
<dbReference type="Gene3D" id="3.90.190.10">
    <property type="entry name" value="Protein tyrosine phosphatase superfamily"/>
    <property type="match status" value="1"/>
</dbReference>
<dbReference type="InterPro" id="IPR026893">
    <property type="entry name" value="Tyr/Ser_Pase_IphP-type"/>
</dbReference>
<dbReference type="InterPro" id="IPR016130">
    <property type="entry name" value="Tyr_Pase_AS"/>
</dbReference>
<dbReference type="GeneID" id="34615467"/>
<accession>A0A1L9SMJ0</accession>
<dbReference type="GO" id="GO:0004721">
    <property type="term" value="F:phosphoprotein phosphatase activity"/>
    <property type="evidence" value="ECO:0007669"/>
    <property type="project" value="InterPro"/>
</dbReference>
<evidence type="ECO:0000313" key="2">
    <source>
        <dbReference type="EMBL" id="OJJ48326.1"/>
    </source>
</evidence>
<sequence length="280" mass="31330">MDSQASALFPKLPCPPFHHVPGVSNFRDIGGYPVSPPGRGSVRRRFIYRSALPTRITPAGCEVLVSDLKIRVIYDFRSHLEIEKEPPKPVPGAVRYHIPVFPTTDLSPEKLAQRLEAYMSERGPSGFVYAYSEILRSGNPAYRTVLEHVRDRPQEPFLVHCTSGKDRTGVFVALLLRLAGVKDLNMVANEYQLTEMGLGSLVETVTEGLLKDGKIGSDREGVKRLLSAKAENLKASMEWLDQTYGGVEEYLKTVLKFNDEDIRKIKANLIAEDEEAIFNK</sequence>
<feature type="domain" description="Tyrosine specific protein phosphatases" evidence="1">
    <location>
        <begin position="143"/>
        <end position="176"/>
    </location>
</feature>